<evidence type="ECO:0000256" key="2">
    <source>
        <dbReference type="ARBA" id="ARBA00022737"/>
    </source>
</evidence>
<feature type="region of interest" description="Disordered" evidence="7">
    <location>
        <begin position="1044"/>
        <end position="1099"/>
    </location>
</feature>
<dbReference type="InterPro" id="IPR002110">
    <property type="entry name" value="Ankyrin_rpt"/>
</dbReference>
<keyword evidence="2" id="KW-0677">Repeat</keyword>
<feature type="compositionally biased region" description="Basic and acidic residues" evidence="7">
    <location>
        <begin position="970"/>
        <end position="988"/>
    </location>
</feature>
<feature type="compositionally biased region" description="Acidic residues" evidence="7">
    <location>
        <begin position="1050"/>
        <end position="1063"/>
    </location>
</feature>
<dbReference type="PROSITE" id="PS50088">
    <property type="entry name" value="ANK_REPEAT"/>
    <property type="match status" value="3"/>
</dbReference>
<dbReference type="SMART" id="SM00291">
    <property type="entry name" value="ZnF_ZZ"/>
    <property type="match status" value="1"/>
</dbReference>
<evidence type="ECO:0000256" key="6">
    <source>
        <dbReference type="PROSITE-ProRule" id="PRU00023"/>
    </source>
</evidence>
<dbReference type="GO" id="GO:0005737">
    <property type="term" value="C:cytoplasm"/>
    <property type="evidence" value="ECO:0007669"/>
    <property type="project" value="TreeGrafter"/>
</dbReference>
<dbReference type="PROSITE" id="PS50297">
    <property type="entry name" value="ANK_REP_REGION"/>
    <property type="match status" value="1"/>
</dbReference>
<dbReference type="AlphaFoldDB" id="A0AAD5WT86"/>
<feature type="repeat" description="ANK" evidence="6">
    <location>
        <begin position="894"/>
        <end position="926"/>
    </location>
</feature>
<dbReference type="SMART" id="SM00248">
    <property type="entry name" value="ANK"/>
    <property type="match status" value="8"/>
</dbReference>
<dbReference type="InterPro" id="IPR036770">
    <property type="entry name" value="Ankyrin_rpt-contain_sf"/>
</dbReference>
<organism evidence="9 10">
    <name type="scientific">Zalerion maritima</name>
    <dbReference type="NCBI Taxonomy" id="339359"/>
    <lineage>
        <taxon>Eukaryota</taxon>
        <taxon>Fungi</taxon>
        <taxon>Dikarya</taxon>
        <taxon>Ascomycota</taxon>
        <taxon>Pezizomycotina</taxon>
        <taxon>Sordariomycetes</taxon>
        <taxon>Lulworthiomycetidae</taxon>
        <taxon>Lulworthiales</taxon>
        <taxon>Lulworthiaceae</taxon>
        <taxon>Zalerion</taxon>
    </lineage>
</organism>
<keyword evidence="5 6" id="KW-0040">ANK repeat</keyword>
<dbReference type="GO" id="GO:0008270">
    <property type="term" value="F:zinc ion binding"/>
    <property type="evidence" value="ECO:0007669"/>
    <property type="project" value="UniProtKB-KW"/>
</dbReference>
<dbReference type="InterPro" id="IPR000433">
    <property type="entry name" value="Znf_ZZ"/>
</dbReference>
<dbReference type="PANTHER" id="PTHR24198:SF165">
    <property type="entry name" value="ANKYRIN REPEAT-CONTAINING PROTEIN-RELATED"/>
    <property type="match status" value="1"/>
</dbReference>
<evidence type="ECO:0000256" key="4">
    <source>
        <dbReference type="ARBA" id="ARBA00022833"/>
    </source>
</evidence>
<keyword evidence="4" id="KW-0862">Zinc</keyword>
<feature type="repeat" description="ANK" evidence="6">
    <location>
        <begin position="679"/>
        <end position="711"/>
    </location>
</feature>
<feature type="repeat" description="ANK" evidence="6">
    <location>
        <begin position="581"/>
        <end position="613"/>
    </location>
</feature>
<evidence type="ECO:0000256" key="7">
    <source>
        <dbReference type="SAM" id="MobiDB-lite"/>
    </source>
</evidence>
<dbReference type="Pfam" id="PF00023">
    <property type="entry name" value="Ank"/>
    <property type="match status" value="1"/>
</dbReference>
<dbReference type="Proteomes" id="UP001201980">
    <property type="component" value="Unassembled WGS sequence"/>
</dbReference>
<evidence type="ECO:0000256" key="3">
    <source>
        <dbReference type="ARBA" id="ARBA00022771"/>
    </source>
</evidence>
<feature type="domain" description="ZZ-type" evidence="8">
    <location>
        <begin position="995"/>
        <end position="1037"/>
    </location>
</feature>
<name>A0AAD5WT86_9PEZI</name>
<feature type="compositionally biased region" description="Acidic residues" evidence="7">
    <location>
        <begin position="1072"/>
        <end position="1099"/>
    </location>
</feature>
<protein>
    <recommendedName>
        <fullName evidence="8">ZZ-type domain-containing protein</fullName>
    </recommendedName>
</protein>
<evidence type="ECO:0000256" key="5">
    <source>
        <dbReference type="ARBA" id="ARBA00023043"/>
    </source>
</evidence>
<proteinExistence type="predicted"/>
<keyword evidence="1" id="KW-0479">Metal-binding</keyword>
<dbReference type="PANTHER" id="PTHR24198">
    <property type="entry name" value="ANKYRIN REPEAT AND PROTEIN KINASE DOMAIN-CONTAINING PROTEIN"/>
    <property type="match status" value="1"/>
</dbReference>
<dbReference type="Gene3D" id="1.25.40.20">
    <property type="entry name" value="Ankyrin repeat-containing domain"/>
    <property type="match status" value="2"/>
</dbReference>
<reference evidence="9" key="1">
    <citation type="submission" date="2022-07" db="EMBL/GenBank/DDBJ databases">
        <title>Draft genome sequence of Zalerion maritima ATCC 34329, a (micro)plastics degrading marine fungus.</title>
        <authorList>
            <person name="Paco A."/>
            <person name="Goncalves M.F.M."/>
            <person name="Rocha-Santos T.A.P."/>
            <person name="Alves A."/>
        </authorList>
    </citation>
    <scope>NUCLEOTIDE SEQUENCE</scope>
    <source>
        <strain evidence="9">ATCC 34329</strain>
    </source>
</reference>
<evidence type="ECO:0000313" key="9">
    <source>
        <dbReference type="EMBL" id="KAJ2901921.1"/>
    </source>
</evidence>
<feature type="region of interest" description="Disordered" evidence="7">
    <location>
        <begin position="966"/>
        <end position="988"/>
    </location>
</feature>
<accession>A0AAD5WT86</accession>
<dbReference type="EMBL" id="JAKWBI020000132">
    <property type="protein sequence ID" value="KAJ2901921.1"/>
    <property type="molecule type" value="Genomic_DNA"/>
</dbReference>
<sequence length="1099" mass="120016">MQEMESCMARMLFSSKQGLEDISGSSKWLAQAAIRANHAFLPTRSLVRANVVNVFSSGTGLNESVLSEFHSTFGTPCETRLGVGQPYTSMVGNLDIAQWYAALRRSMGRVKDFPFAEDDDITQVVNEVEAQAAPVYPLKTAFTDDHPLKWLDENDRFQQWLDGTGPTILHLYGSTVWSYAAEYAFWKLESRRDENAEDQQNSWTDRDAFAYLKRIRVELGAVGRVVWIIDGFDQCDSSRSWCLADLLSSARGLERYFKLLFTTSGNSTSSNTLQPGLSVDLESHSPKQGSTMTTYGLSCYPAFLPELRDYFVPGGQGIGDSSTSCWFKLSEPEEDHRHLAEACLSALAGLGDRHLDKHDDDDACSGKAIVSCTQPGILSYAMHYWHVHYSYGYSGQPSLVPQDHIHPFFGNPRVAESWKHWCQSHLGLKDANLASPSKRTGADSPDLVVTALAHAAARGQEATVEALVELGLSRPQLIQGVERSLRTGQLDIANTLASLVPPEESKDVASSIPIFLLSRAAWYGHRSLVQSLLAAGAPVNPGPDDITPPPLHCAAAMNHPGVAHILLQHGASHSSKYGRRVMRTPLQEAARLGHTAMVSVLVKFGASMLDRDGENSSGLSALTWALKATISHSKIIEMSVAYPRSLKSLLDSGYMPDLNPESVSKFGGKFTFPEGYWGNGFNALLVAARLGNEEIVRSLLGGGAQVSTKSPDEKTPLHLALENNKEPSFGTSSSSRSPLCVNDTEGYLAGPLYVALPSWELGNGKAAPREPGGGGGGTANLCEEARNGTPLMAAFFPSLKSDSHKVEGLARYLMEDTKADVNARGGLYGTALNMAVSFGPPELVQMLLERDAEMHVPDLVGRQPVHLACKRHDPAYLELLLGRDDIDFSVEDKLGRTTLHYAAGSGSVRIIDVVLSKTRGLDLVNKPDSDGWTPLFWAVRDLGSAVPKAGQEQVVKSALGRGCGHLGHGSKADRNKEDASGRKWDKSIHKTRRGKMHTFGCDICLFNIRGKRYKSDSCLYDICFKCYSRRQEFLPGLGSDAYELDGSPEFSEESSDDEKEEDESIGRADLSAELDDDDDDDDEYYEPSDEDEVVDGLGK</sequence>
<evidence type="ECO:0000259" key="8">
    <source>
        <dbReference type="SMART" id="SM00291"/>
    </source>
</evidence>
<keyword evidence="3" id="KW-0863">Zinc-finger</keyword>
<gene>
    <name evidence="9" type="ORF">MKZ38_001273</name>
</gene>
<keyword evidence="10" id="KW-1185">Reference proteome</keyword>
<dbReference type="SUPFAM" id="SSF48403">
    <property type="entry name" value="Ankyrin repeat"/>
    <property type="match status" value="2"/>
</dbReference>
<evidence type="ECO:0000256" key="1">
    <source>
        <dbReference type="ARBA" id="ARBA00022723"/>
    </source>
</evidence>
<dbReference type="Pfam" id="PF12796">
    <property type="entry name" value="Ank_2"/>
    <property type="match status" value="2"/>
</dbReference>
<evidence type="ECO:0000313" key="10">
    <source>
        <dbReference type="Proteomes" id="UP001201980"/>
    </source>
</evidence>
<comment type="caution">
    <text evidence="9">The sequence shown here is derived from an EMBL/GenBank/DDBJ whole genome shotgun (WGS) entry which is preliminary data.</text>
</comment>